<dbReference type="AlphaFoldDB" id="A0A1I7BGK1"/>
<dbReference type="Pfam" id="PF16125">
    <property type="entry name" value="DUF4837"/>
    <property type="match status" value="1"/>
</dbReference>
<name>A0A1I7BGK1_9FLAO</name>
<accession>A0A1I7BGK1</accession>
<evidence type="ECO:0000313" key="2">
    <source>
        <dbReference type="EMBL" id="SFT86298.1"/>
    </source>
</evidence>
<sequence length="378" mass="43251">MRNSIFSLVTLSLLLFSCGENQESSSSIVVKSETSTENGKTTISENQGYTQSTFPVVGKVGLMAVVCPDELWTPRVEKALDSVFGEYFRPFYPPQKRFEAYHLTPEEFEKRNKRVRNLMVLSLDPKVEAGKPEIDLKESYYAATQMATYISANNVKDIEAACENQLWNIAHRYDKMAWRREVIRNQREPGKMVEQRVAEKFGIHLDLPKNASVAGELKNFMRIAFPDESRPMDLAGGSYQTTRTNFNQYGIMVWQYSFTDSSLLEYQTMLNSRDTILKYNVPHEYEGVYMGTQYHPAVIPIRKQLTLNTIEGYELTGLFKFTGAMEPSGGMFWSFTFRHPKTNKVVTVSGFVDVIPTTSAVPYIRRVQAIIYSLRLDD</sequence>
<feature type="region of interest" description="Disordered" evidence="1">
    <location>
        <begin position="27"/>
        <end position="46"/>
    </location>
</feature>
<proteinExistence type="predicted"/>
<dbReference type="OrthoDB" id="1115230at2"/>
<keyword evidence="3" id="KW-1185">Reference proteome</keyword>
<organism evidence="2 3">
    <name type="scientific">Lishizhenia tianjinensis</name>
    <dbReference type="NCBI Taxonomy" id="477690"/>
    <lineage>
        <taxon>Bacteria</taxon>
        <taxon>Pseudomonadati</taxon>
        <taxon>Bacteroidota</taxon>
        <taxon>Flavobacteriia</taxon>
        <taxon>Flavobacteriales</taxon>
        <taxon>Crocinitomicaceae</taxon>
        <taxon>Lishizhenia</taxon>
    </lineage>
</organism>
<evidence type="ECO:0000313" key="3">
    <source>
        <dbReference type="Proteomes" id="UP000236454"/>
    </source>
</evidence>
<dbReference type="InterPro" id="IPR032286">
    <property type="entry name" value="DUF4837"/>
</dbReference>
<evidence type="ECO:0000256" key="1">
    <source>
        <dbReference type="SAM" id="MobiDB-lite"/>
    </source>
</evidence>
<dbReference type="RefSeq" id="WP_090252016.1">
    <property type="nucleotide sequence ID" value="NZ_FPAS01000005.1"/>
</dbReference>
<reference evidence="2 3" key="1">
    <citation type="submission" date="2016-10" db="EMBL/GenBank/DDBJ databases">
        <authorList>
            <person name="de Groot N.N."/>
        </authorList>
    </citation>
    <scope>NUCLEOTIDE SEQUENCE [LARGE SCALE GENOMIC DNA]</scope>
    <source>
        <strain evidence="2 3">CGMCC 1.7005</strain>
    </source>
</reference>
<dbReference type="STRING" id="477690.SAMN05216474_2821"/>
<feature type="compositionally biased region" description="Low complexity" evidence="1">
    <location>
        <begin position="27"/>
        <end position="37"/>
    </location>
</feature>
<protein>
    <recommendedName>
        <fullName evidence="4">DUF4837 family protein</fullName>
    </recommendedName>
</protein>
<dbReference type="Proteomes" id="UP000236454">
    <property type="component" value="Unassembled WGS sequence"/>
</dbReference>
<gene>
    <name evidence="2" type="ORF">SAMN05216474_2821</name>
</gene>
<evidence type="ECO:0008006" key="4">
    <source>
        <dbReference type="Google" id="ProtNLM"/>
    </source>
</evidence>
<dbReference type="PROSITE" id="PS51257">
    <property type="entry name" value="PROKAR_LIPOPROTEIN"/>
    <property type="match status" value="1"/>
</dbReference>
<dbReference type="EMBL" id="FPAS01000005">
    <property type="protein sequence ID" value="SFT86298.1"/>
    <property type="molecule type" value="Genomic_DNA"/>
</dbReference>